<dbReference type="HOGENOM" id="CLU_1179492_0_0_5"/>
<organism evidence="2 3">
    <name type="scientific">Roseobacter denitrificans (strain ATCC 33942 / OCh 114)</name>
    <name type="common">Erythrobacter sp. (strain OCh 114)</name>
    <name type="synonym">Roseobacter denitrificans</name>
    <dbReference type="NCBI Taxonomy" id="375451"/>
    <lineage>
        <taxon>Bacteria</taxon>
        <taxon>Pseudomonadati</taxon>
        <taxon>Pseudomonadota</taxon>
        <taxon>Alphaproteobacteria</taxon>
        <taxon>Rhodobacterales</taxon>
        <taxon>Roseobacteraceae</taxon>
        <taxon>Roseobacter</taxon>
    </lineage>
</organism>
<evidence type="ECO:0000313" key="2">
    <source>
        <dbReference type="EMBL" id="ABI93450.1"/>
    </source>
</evidence>
<evidence type="ECO:0000313" key="3">
    <source>
        <dbReference type="Proteomes" id="UP000007029"/>
    </source>
</evidence>
<keyword evidence="1" id="KW-0472">Membrane</keyword>
<feature type="transmembrane region" description="Helical" evidence="1">
    <location>
        <begin position="21"/>
        <end position="46"/>
    </location>
</feature>
<dbReference type="KEGG" id="rde:RD1_B0041"/>
<keyword evidence="1" id="KW-0812">Transmembrane</keyword>
<dbReference type="eggNOG" id="ENOG5032YXB">
    <property type="taxonomic scope" value="Bacteria"/>
</dbReference>
<keyword evidence="3" id="KW-1185">Reference proteome</keyword>
<protein>
    <recommendedName>
        <fullName evidence="4">Sulfotransferase domain-containing protein</fullName>
    </recommendedName>
</protein>
<geneLocation type="plasmid" evidence="2 3">
    <name>pTB2</name>
</geneLocation>
<reference evidence="2 3" key="1">
    <citation type="journal article" date="2007" name="J. Bacteriol.">
        <title>The complete genome sequence of Roseobacter denitrificans reveals a mixotrophic rather than photosynthetic metabolism.</title>
        <authorList>
            <person name="Swingley W.D."/>
            <person name="Sadekar S."/>
            <person name="Mastrian S.D."/>
            <person name="Matthies H.J."/>
            <person name="Hao J."/>
            <person name="Ramos H."/>
            <person name="Acharya C.R."/>
            <person name="Conrad A.L."/>
            <person name="Taylor H.L."/>
            <person name="Dejesa L.C."/>
            <person name="Shah M.K."/>
            <person name="O'huallachain M.E."/>
            <person name="Lince M.T."/>
            <person name="Blankenship R.E."/>
            <person name="Beatty J.T."/>
            <person name="Touchman J.W."/>
        </authorList>
    </citation>
    <scope>NUCLEOTIDE SEQUENCE [LARGE SCALE GENOMIC DNA]</scope>
    <source>
        <strain evidence="3">ATCC 33942 / OCh 114</strain>
        <plasmid evidence="2 3">pTB2</plasmid>
    </source>
</reference>
<proteinExistence type="predicted"/>
<dbReference type="SUPFAM" id="SSF52540">
    <property type="entry name" value="P-loop containing nucleoside triphosphate hydrolases"/>
    <property type="match status" value="1"/>
</dbReference>
<gene>
    <name evidence="2" type="ordered locus">RD1_B0041</name>
</gene>
<keyword evidence="1" id="KW-1133">Transmembrane helix</keyword>
<dbReference type="AlphaFoldDB" id="Q07GE9"/>
<dbReference type="Proteomes" id="UP000007029">
    <property type="component" value="Plasmid pTB2"/>
</dbReference>
<dbReference type="Gene3D" id="3.40.50.300">
    <property type="entry name" value="P-loop containing nucleotide triphosphate hydrolases"/>
    <property type="match status" value="1"/>
</dbReference>
<dbReference type="InterPro" id="IPR027417">
    <property type="entry name" value="P-loop_NTPase"/>
</dbReference>
<keyword evidence="2" id="KW-0614">Plasmid</keyword>
<dbReference type="EMBL" id="CP000465">
    <property type="protein sequence ID" value="ABI93450.1"/>
    <property type="molecule type" value="Genomic_DNA"/>
</dbReference>
<evidence type="ECO:0008006" key="4">
    <source>
        <dbReference type="Google" id="ProtNLM"/>
    </source>
</evidence>
<sequence>MEAARMIRMCRTRQWRTNGGIFTANSCIGFIFSFPIVCMNVCAHPARLRTMKPEPQILVHVGLHKCGSTWLQKEIFCRPDYGFTAPWGAMSHRAVTEFVALDPLCFDPAITRAKFDDALRDGPADAPVAVISHEALSSRPHHGMYYAPGVADRLHQTFPQAKVLLIFREQASIIYSLYGEHIRNGGRHSFAQFIGTGNEPPGWTALCRLSFFEYDRLLQMYQDVFGAEHVLRPAA</sequence>
<evidence type="ECO:0000256" key="1">
    <source>
        <dbReference type="SAM" id="Phobius"/>
    </source>
</evidence>
<name>Q07GE9_ROSDO</name>
<accession>Q07GE9</accession>